<dbReference type="Gene3D" id="2.60.40.1530">
    <property type="entry name" value="ntegrin, alpha v. Chain A, domain 4"/>
    <property type="match status" value="1"/>
</dbReference>
<dbReference type="GO" id="GO:0008305">
    <property type="term" value="C:integrin complex"/>
    <property type="evidence" value="ECO:0007669"/>
    <property type="project" value="InterPro"/>
</dbReference>
<evidence type="ECO:0000256" key="14">
    <source>
        <dbReference type="SAM" id="MobiDB-lite"/>
    </source>
</evidence>
<feature type="non-terminal residue" evidence="18">
    <location>
        <position position="1084"/>
    </location>
</feature>
<dbReference type="Pfam" id="PF20806">
    <property type="entry name" value="Integrin_A_Ig_3"/>
    <property type="match status" value="1"/>
</dbReference>
<dbReference type="GO" id="GO:0007157">
    <property type="term" value="P:heterophilic cell-cell adhesion via plasma membrane cell adhesion molecules"/>
    <property type="evidence" value="ECO:0007669"/>
    <property type="project" value="UniProtKB-ARBA"/>
</dbReference>
<evidence type="ECO:0000256" key="12">
    <source>
        <dbReference type="PROSITE-ProRule" id="PRU00803"/>
    </source>
</evidence>
<feature type="domain" description="Integrin alpha second immunoglobulin-like" evidence="16">
    <location>
        <begin position="655"/>
        <end position="788"/>
    </location>
</feature>
<evidence type="ECO:0000256" key="7">
    <source>
        <dbReference type="ARBA" id="ARBA00022989"/>
    </source>
</evidence>
<dbReference type="Pfam" id="PF08441">
    <property type="entry name" value="Integrin_A_Ig_1"/>
    <property type="match status" value="1"/>
</dbReference>
<feature type="repeat" description="FG-GAP" evidence="12">
    <location>
        <begin position="398"/>
        <end position="456"/>
    </location>
</feature>
<keyword evidence="5" id="KW-0677">Repeat</keyword>
<dbReference type="GO" id="GO:0048513">
    <property type="term" value="P:animal organ development"/>
    <property type="evidence" value="ECO:0007669"/>
    <property type="project" value="UniProtKB-ARBA"/>
</dbReference>
<dbReference type="PROSITE" id="PS51470">
    <property type="entry name" value="FG_GAP"/>
    <property type="match status" value="3"/>
</dbReference>
<dbReference type="Proteomes" id="UP001497623">
    <property type="component" value="Unassembled WGS sequence"/>
</dbReference>
<dbReference type="InterPro" id="IPR048286">
    <property type="entry name" value="Integrin_alpha_Ig-like_3"/>
</dbReference>
<feature type="repeat" description="FG-GAP" evidence="12">
    <location>
        <begin position="334"/>
        <end position="396"/>
    </location>
</feature>
<dbReference type="InterPro" id="IPR013517">
    <property type="entry name" value="FG-GAP"/>
</dbReference>
<dbReference type="GO" id="GO:0009897">
    <property type="term" value="C:external side of plasma membrane"/>
    <property type="evidence" value="ECO:0007669"/>
    <property type="project" value="TreeGrafter"/>
</dbReference>
<keyword evidence="8 13" id="KW-0401">Integrin</keyword>
<evidence type="ECO:0000256" key="2">
    <source>
        <dbReference type="ARBA" id="ARBA00008054"/>
    </source>
</evidence>
<evidence type="ECO:0000256" key="4">
    <source>
        <dbReference type="ARBA" id="ARBA00022729"/>
    </source>
</evidence>
<comment type="similarity">
    <text evidence="2 13">Belongs to the integrin alpha chain family.</text>
</comment>
<dbReference type="Gene3D" id="2.60.40.1460">
    <property type="entry name" value="Integrin domains. Chain A, domain 2"/>
    <property type="match status" value="1"/>
</dbReference>
<feature type="domain" description="Integrin alpha third immunoglobulin-like" evidence="17">
    <location>
        <begin position="796"/>
        <end position="1019"/>
    </location>
</feature>
<dbReference type="InterPro" id="IPR028994">
    <property type="entry name" value="Integrin_alpha_N"/>
</dbReference>
<keyword evidence="19" id="KW-1185">Reference proteome</keyword>
<dbReference type="PROSITE" id="PS00242">
    <property type="entry name" value="INTEGRIN_ALPHA"/>
    <property type="match status" value="1"/>
</dbReference>
<keyword evidence="11" id="KW-0325">Glycoprotein</keyword>
<feature type="region of interest" description="Disordered" evidence="14">
    <location>
        <begin position="907"/>
        <end position="928"/>
    </location>
</feature>
<evidence type="ECO:0008006" key="20">
    <source>
        <dbReference type="Google" id="ProtNLM"/>
    </source>
</evidence>
<keyword evidence="6 13" id="KW-0130">Cell adhesion</keyword>
<dbReference type="InterPro" id="IPR013519">
    <property type="entry name" value="Int_alpha_beta-p"/>
</dbReference>
<dbReference type="PANTHER" id="PTHR23220">
    <property type="entry name" value="INTEGRIN ALPHA"/>
    <property type="match status" value="1"/>
</dbReference>
<keyword evidence="9 13" id="KW-0472">Membrane</keyword>
<dbReference type="Gene3D" id="2.60.40.1510">
    <property type="entry name" value="ntegrin, alpha v. Chain A, domain 3"/>
    <property type="match status" value="1"/>
</dbReference>
<feature type="transmembrane region" description="Helical" evidence="13">
    <location>
        <begin position="1027"/>
        <end position="1051"/>
    </location>
</feature>
<keyword evidence="4" id="KW-0732">Signal</keyword>
<evidence type="ECO:0000313" key="19">
    <source>
        <dbReference type="Proteomes" id="UP001497623"/>
    </source>
</evidence>
<dbReference type="GO" id="GO:0007229">
    <property type="term" value="P:integrin-mediated signaling pathway"/>
    <property type="evidence" value="ECO:0007669"/>
    <property type="project" value="UniProtKB-KW"/>
</dbReference>
<evidence type="ECO:0000313" key="18">
    <source>
        <dbReference type="EMBL" id="CAL4070924.1"/>
    </source>
</evidence>
<evidence type="ECO:0000256" key="13">
    <source>
        <dbReference type="RuleBase" id="RU003762"/>
    </source>
</evidence>
<dbReference type="AlphaFoldDB" id="A0AAV2Q821"/>
<feature type="repeat" description="FG-GAP" evidence="12">
    <location>
        <begin position="461"/>
        <end position="523"/>
    </location>
</feature>
<evidence type="ECO:0000259" key="17">
    <source>
        <dbReference type="Pfam" id="PF20806"/>
    </source>
</evidence>
<evidence type="ECO:0000256" key="11">
    <source>
        <dbReference type="ARBA" id="ARBA00023180"/>
    </source>
</evidence>
<evidence type="ECO:0000256" key="8">
    <source>
        <dbReference type="ARBA" id="ARBA00023037"/>
    </source>
</evidence>
<evidence type="ECO:0000259" key="15">
    <source>
        <dbReference type="Pfam" id="PF08441"/>
    </source>
</evidence>
<gene>
    <name evidence="18" type="ORF">MNOR_LOCUS8380</name>
</gene>
<dbReference type="InterPro" id="IPR048285">
    <property type="entry name" value="Integrin_alpha_Ig-like_2"/>
</dbReference>
<feature type="domain" description="Integrin alpha first immunoglubulin-like" evidence="15">
    <location>
        <begin position="508"/>
        <end position="625"/>
    </location>
</feature>
<dbReference type="InterPro" id="IPR013649">
    <property type="entry name" value="Integrin_alpha_Ig-like_1"/>
</dbReference>
<dbReference type="Pfam" id="PF01839">
    <property type="entry name" value="FG-GAP"/>
    <property type="match status" value="2"/>
</dbReference>
<dbReference type="Pfam" id="PF20805">
    <property type="entry name" value="Integrin_A_Ig_2"/>
    <property type="match status" value="1"/>
</dbReference>
<keyword evidence="10 13" id="KW-0675">Receptor</keyword>
<accession>A0AAV2Q821</accession>
<dbReference type="GO" id="GO:0033627">
    <property type="term" value="P:cell adhesion mediated by integrin"/>
    <property type="evidence" value="ECO:0007669"/>
    <property type="project" value="TreeGrafter"/>
</dbReference>
<proteinExistence type="inferred from homology"/>
<dbReference type="SMART" id="SM00191">
    <property type="entry name" value="Int_alpha"/>
    <property type="match status" value="5"/>
</dbReference>
<dbReference type="PRINTS" id="PR01185">
    <property type="entry name" value="INTEGRINA"/>
</dbReference>
<protein>
    <recommendedName>
        <fullName evidence="20">Integrin alpha-2 domain-containing protein</fullName>
    </recommendedName>
</protein>
<evidence type="ECO:0000256" key="9">
    <source>
        <dbReference type="ARBA" id="ARBA00023136"/>
    </source>
</evidence>
<dbReference type="SUPFAM" id="SSF69318">
    <property type="entry name" value="Integrin alpha N-terminal domain"/>
    <property type="match status" value="1"/>
</dbReference>
<keyword evidence="3 13" id="KW-0812">Transmembrane</keyword>
<dbReference type="Gene3D" id="1.20.5.930">
    <property type="entry name" value="Bicelle-embedded integrin alpha(iib) transmembrane segment"/>
    <property type="match status" value="1"/>
</dbReference>
<dbReference type="GO" id="GO:0005178">
    <property type="term" value="F:integrin binding"/>
    <property type="evidence" value="ECO:0007669"/>
    <property type="project" value="TreeGrafter"/>
</dbReference>
<keyword evidence="7 13" id="KW-1133">Transmembrane helix</keyword>
<dbReference type="InterPro" id="IPR000413">
    <property type="entry name" value="Integrin_alpha"/>
</dbReference>
<evidence type="ECO:0000256" key="5">
    <source>
        <dbReference type="ARBA" id="ARBA00022737"/>
    </source>
</evidence>
<evidence type="ECO:0000256" key="10">
    <source>
        <dbReference type="ARBA" id="ARBA00023170"/>
    </source>
</evidence>
<evidence type="ECO:0000256" key="1">
    <source>
        <dbReference type="ARBA" id="ARBA00004479"/>
    </source>
</evidence>
<evidence type="ECO:0000256" key="3">
    <source>
        <dbReference type="ARBA" id="ARBA00022692"/>
    </source>
</evidence>
<dbReference type="GO" id="GO:0007160">
    <property type="term" value="P:cell-matrix adhesion"/>
    <property type="evidence" value="ECO:0007669"/>
    <property type="project" value="TreeGrafter"/>
</dbReference>
<dbReference type="SUPFAM" id="SSF69179">
    <property type="entry name" value="Integrin domains"/>
    <property type="match status" value="3"/>
</dbReference>
<comment type="caution">
    <text evidence="18">The sequence shown here is derived from an EMBL/GenBank/DDBJ whole genome shotgun (WGS) entry which is preliminary data.</text>
</comment>
<evidence type="ECO:0000256" key="6">
    <source>
        <dbReference type="ARBA" id="ARBA00022889"/>
    </source>
</evidence>
<dbReference type="InterPro" id="IPR018184">
    <property type="entry name" value="Integrin_alpha_C_CS"/>
</dbReference>
<dbReference type="EMBL" id="CAXKWB010003891">
    <property type="protein sequence ID" value="CAL4070924.1"/>
    <property type="molecule type" value="Genomic_DNA"/>
</dbReference>
<organism evidence="18 19">
    <name type="scientific">Meganyctiphanes norvegica</name>
    <name type="common">Northern krill</name>
    <name type="synonym">Thysanopoda norvegica</name>
    <dbReference type="NCBI Taxonomy" id="48144"/>
    <lineage>
        <taxon>Eukaryota</taxon>
        <taxon>Metazoa</taxon>
        <taxon>Ecdysozoa</taxon>
        <taxon>Arthropoda</taxon>
        <taxon>Crustacea</taxon>
        <taxon>Multicrustacea</taxon>
        <taxon>Malacostraca</taxon>
        <taxon>Eumalacostraca</taxon>
        <taxon>Eucarida</taxon>
        <taxon>Euphausiacea</taxon>
        <taxon>Euphausiidae</taxon>
        <taxon>Meganyctiphanes</taxon>
    </lineage>
</organism>
<dbReference type="PANTHER" id="PTHR23220:SF83">
    <property type="entry name" value="INTEGRIN ALPHA-PS3-RELATED"/>
    <property type="match status" value="1"/>
</dbReference>
<reference evidence="18 19" key="1">
    <citation type="submission" date="2024-05" db="EMBL/GenBank/DDBJ databases">
        <authorList>
            <person name="Wallberg A."/>
        </authorList>
    </citation>
    <scope>NUCLEOTIDE SEQUENCE [LARGE SCALE GENOMIC DNA]</scope>
</reference>
<dbReference type="Gene3D" id="2.130.10.130">
    <property type="entry name" value="Integrin alpha, N-terminal"/>
    <property type="match status" value="1"/>
</dbReference>
<sequence>MVQLTQHNQLTMFLIIYPKHISDRFVLKGKIFFLIRDALLHIDRDCYHGNFKSAPPDQCWPLVAIGLMVGAPRANSSIETYKPDIISEPGAFFKCPLSEPTRGCQEVFVDPDGNSPSYGPRAEFSYHDYKNRGWLGGAMDSQPSGRQATVVCAPRWKNQAHHPSQGISGECYWLNSSLISDTDHELTPLIQTSKQTLEVSRDIIYYFYTHGQAGMSVHFPEDQTELIMGAPGVFNWKGTVIRYKDPRGIPDGIISRRRRQAFDIYAEARQFSTYFIPNPQRTHQIDDYGLLGYAVTSGTFKEGQISYVGGAPRGAGTLGKVFVFKFPSYEEQELILEWTWKGHQVGEYFGASVSALDINGDGLSDLVVGAPMHGLTNKPDVGRFYVFNNGPNGLSGESGIQFVGSGKPNSRFATTLANVGDLNNDGFEDLAVGAPWEDDGIGAVYIYMGSRTGLRSIYSQKLEPRKFNHEEFLGFGMSISRGIDVDSNKYPDIAVGSFDSGHAAVFLTRPVVSLNAVLMSDPPQIRLEDTQFTLKACINYAGKYTTATANTHVNLTLDHSFHTPRATFVDTGLNSKTFETFINYDQEMCNEFDVIVKDDKLDANQALQIKMDFSLIEKDTQEFEQLIKEIVVDPSEASSEILQVGIVTGCEEDGNDTCSTDLNVQASFPYMYDGSYVVGSDSRLMLMIDVSNGGEPAFLPNLTVTVPEPLSLYLPSTHNCHLPLSHDGRVLYCTLTNPISGGGKDLVQVNVDVGRLSDQLSDVNITVDVGSEGNEVQSNDNLFNMNLQLIGDAQMKIHGFSKEEQLVYYLDDDDKINTTTPFSVLHAIQVTKKGPSPISHVELAIDIPVNITSAKKMENFLQVADIKTEFKGQSFICKRQGVVLAKDDLKSFIPEIEYKMEHNLIDGNISSRDGSRRRRSLPSTGNSDDKLEEELLMNCEDDRFSCARIVCSIGPWPQGAESAQVNIKMDLNLTLLAKYMPANKGGILVTQAKAEIKNSFLTMQGLSEANGEVRTRLMPNFLLGAGIPWWIILLAVLAGIAFLTLLVFILYKVGFFERKKKDEMMAHQACVVPNFSLIPWNCWK</sequence>
<name>A0AAV2Q821_MEGNR</name>
<comment type="subcellular location">
    <subcellularLocation>
        <location evidence="1 13">Membrane</location>
        <topology evidence="1 13">Single-pass type I membrane protein</topology>
    </subcellularLocation>
</comment>
<dbReference type="InterPro" id="IPR032695">
    <property type="entry name" value="Integrin_dom_sf"/>
</dbReference>
<evidence type="ECO:0000259" key="16">
    <source>
        <dbReference type="Pfam" id="PF20805"/>
    </source>
</evidence>